<sequence>MVSVTSSTSSPLFAGDDDAGLRSAATPFSGRAARERTPLVNAPPPPPGPG</sequence>
<dbReference type="HOGENOM" id="CLU_3120394_0_0_11"/>
<reference evidence="2 3" key="1">
    <citation type="journal article" date="2012" name="J. Bacteriol.">
        <title>Whole-Genome Sequence of Nocardiopsis alba Strain ATCC BAA-2165, Associated with Honeybees.</title>
        <authorList>
            <person name="Qiao J."/>
            <person name="Chen L."/>
            <person name="Li Y."/>
            <person name="Wang J."/>
            <person name="Zhang W."/>
            <person name="Chen S."/>
        </authorList>
    </citation>
    <scope>NUCLEOTIDE SEQUENCE [LARGE SCALE GENOMIC DNA]</scope>
    <source>
        <strain evidence="3">ATCC BAA-2165 / BE74</strain>
    </source>
</reference>
<evidence type="ECO:0000313" key="2">
    <source>
        <dbReference type="EMBL" id="AFR11154.1"/>
    </source>
</evidence>
<dbReference type="EMBL" id="CP003788">
    <property type="protein sequence ID" value="AFR11154.1"/>
    <property type="molecule type" value="Genomic_DNA"/>
</dbReference>
<feature type="compositionally biased region" description="Pro residues" evidence="1">
    <location>
        <begin position="41"/>
        <end position="50"/>
    </location>
</feature>
<protein>
    <submittedName>
        <fullName evidence="2">Uncharacterized protein</fullName>
    </submittedName>
</protein>
<organism evidence="2 3">
    <name type="scientific">Nocardiopsis alba (strain ATCC BAA-2165 / BE74)</name>
    <dbReference type="NCBI Taxonomy" id="1205910"/>
    <lineage>
        <taxon>Bacteria</taxon>
        <taxon>Bacillati</taxon>
        <taxon>Actinomycetota</taxon>
        <taxon>Actinomycetes</taxon>
        <taxon>Streptosporangiales</taxon>
        <taxon>Nocardiopsidaceae</taxon>
        <taxon>Nocardiopsis</taxon>
    </lineage>
</organism>
<evidence type="ECO:0000313" key="3">
    <source>
        <dbReference type="Proteomes" id="UP000003779"/>
    </source>
</evidence>
<name>J7LJK4_NOCAA</name>
<dbReference type="Proteomes" id="UP000003779">
    <property type="component" value="Chromosome"/>
</dbReference>
<dbReference type="KEGG" id="nal:B005_0038"/>
<feature type="compositionally biased region" description="Polar residues" evidence="1">
    <location>
        <begin position="1"/>
        <end position="11"/>
    </location>
</feature>
<proteinExistence type="predicted"/>
<accession>J7LJK4</accession>
<feature type="region of interest" description="Disordered" evidence="1">
    <location>
        <begin position="1"/>
        <end position="50"/>
    </location>
</feature>
<gene>
    <name evidence="2" type="ordered locus">B005_0038</name>
</gene>
<dbReference type="PATRIC" id="fig|1205910.3.peg.36"/>
<evidence type="ECO:0000256" key="1">
    <source>
        <dbReference type="SAM" id="MobiDB-lite"/>
    </source>
</evidence>
<reference evidence="3" key="2">
    <citation type="submission" date="2012-08" db="EMBL/GenBank/DDBJ databases">
        <title>Whole-genome sequence of Nocardiopsis alba strain ATCC BAA-2165 associated with honeybees.</title>
        <authorList>
            <person name="Qiao J."/>
            <person name="Chen L."/>
            <person name="Li Y."/>
            <person name="Wang J."/>
            <person name="Zhang W."/>
            <person name="Chen S."/>
        </authorList>
    </citation>
    <scope>NUCLEOTIDE SEQUENCE [LARGE SCALE GENOMIC DNA]</scope>
    <source>
        <strain evidence="3">ATCC BAA-2165 / BE74</strain>
    </source>
</reference>
<dbReference type="AlphaFoldDB" id="J7LJK4"/>